<proteinExistence type="predicted"/>
<evidence type="ECO:0000313" key="3">
    <source>
        <dbReference type="Proteomes" id="UP000216478"/>
    </source>
</evidence>
<dbReference type="EMBL" id="NNRL01000143">
    <property type="protein sequence ID" value="OYR17759.1"/>
    <property type="molecule type" value="Genomic_DNA"/>
</dbReference>
<feature type="compositionally biased region" description="Basic and acidic residues" evidence="1">
    <location>
        <begin position="1"/>
        <end position="14"/>
    </location>
</feature>
<evidence type="ECO:0000313" key="2">
    <source>
        <dbReference type="EMBL" id="OYR17759.1"/>
    </source>
</evidence>
<gene>
    <name evidence="2" type="ORF">CEV33_4989</name>
</gene>
<comment type="caution">
    <text evidence="2">The sequence shown here is derived from an EMBL/GenBank/DDBJ whole genome shotgun (WGS) entry which is preliminary data.</text>
</comment>
<reference evidence="2 3" key="1">
    <citation type="submission" date="2017-07" db="EMBL/GenBank/DDBJ databases">
        <title>Phylogenetic study on the rhizospheric bacterium Ochrobactrum sp. A44.</title>
        <authorList>
            <person name="Krzyzanowska D.M."/>
            <person name="Ossowicki A."/>
            <person name="Rajewska M."/>
            <person name="Maciag T."/>
            <person name="Kaczynski Z."/>
            <person name="Czerwicka M."/>
            <person name="Jafra S."/>
        </authorList>
    </citation>
    <scope>NUCLEOTIDE SEQUENCE [LARGE SCALE GENOMIC DNA]</scope>
    <source>
        <strain evidence="2 3">OgA9a</strain>
    </source>
</reference>
<accession>A0A256FSC4</accession>
<name>A0A256FSC4_9HYPH</name>
<feature type="region of interest" description="Disordered" evidence="1">
    <location>
        <begin position="1"/>
        <end position="33"/>
    </location>
</feature>
<feature type="region of interest" description="Disordered" evidence="1">
    <location>
        <begin position="108"/>
        <end position="129"/>
    </location>
</feature>
<evidence type="ECO:0000256" key="1">
    <source>
        <dbReference type="SAM" id="MobiDB-lite"/>
    </source>
</evidence>
<organism evidence="2 3">
    <name type="scientific">Brucella grignonensis</name>
    <dbReference type="NCBI Taxonomy" id="94627"/>
    <lineage>
        <taxon>Bacteria</taxon>
        <taxon>Pseudomonadati</taxon>
        <taxon>Pseudomonadota</taxon>
        <taxon>Alphaproteobacteria</taxon>
        <taxon>Hyphomicrobiales</taxon>
        <taxon>Brucellaceae</taxon>
        <taxon>Brucella/Ochrobactrum group</taxon>
        <taxon>Brucella</taxon>
    </lineage>
</organism>
<keyword evidence="3" id="KW-1185">Reference proteome</keyword>
<dbReference type="AlphaFoldDB" id="A0A256FSC4"/>
<sequence length="129" mass="13755">MIDADIRASGRHDSTSQAPRFAGKEIEDLGSPGDFPDGFGKARAFVAGEKRTEFSFKGKDSAGSFSQDRLTLQEGRLGSGVSILGTFGAALSCAYEQEELPLFADGTITPDWQRSPKDNRPVAAALTLN</sequence>
<dbReference type="Proteomes" id="UP000216478">
    <property type="component" value="Unassembled WGS sequence"/>
</dbReference>
<protein>
    <submittedName>
        <fullName evidence="2">Uncharacterized protein</fullName>
    </submittedName>
</protein>